<dbReference type="PANTHER" id="PTHR24107:SF2">
    <property type="entry name" value="NLR FAMILY CARD DOMAIN CONTAINING 3"/>
    <property type="match status" value="1"/>
</dbReference>
<accession>A0AAU9JLF7</accession>
<dbReference type="Pfam" id="PF13516">
    <property type="entry name" value="LRR_6"/>
    <property type="match status" value="3"/>
</dbReference>
<dbReference type="EMBL" id="CAJZBQ010000045">
    <property type="protein sequence ID" value="CAG9328079.1"/>
    <property type="molecule type" value="Genomic_DNA"/>
</dbReference>
<dbReference type="SMART" id="SM00368">
    <property type="entry name" value="LRR_RI"/>
    <property type="match status" value="5"/>
</dbReference>
<dbReference type="InterPro" id="IPR052410">
    <property type="entry name" value="DRC5"/>
</dbReference>
<organism evidence="4 5">
    <name type="scientific">Blepharisma stoltei</name>
    <dbReference type="NCBI Taxonomy" id="1481888"/>
    <lineage>
        <taxon>Eukaryota</taxon>
        <taxon>Sar</taxon>
        <taxon>Alveolata</taxon>
        <taxon>Ciliophora</taxon>
        <taxon>Postciliodesmatophora</taxon>
        <taxon>Heterotrichea</taxon>
        <taxon>Heterotrichida</taxon>
        <taxon>Blepharismidae</taxon>
        <taxon>Blepharisma</taxon>
    </lineage>
</organism>
<keyword evidence="5" id="KW-1185">Reference proteome</keyword>
<keyword evidence="3" id="KW-0206">Cytoskeleton</keyword>
<proteinExistence type="predicted"/>
<dbReference type="Gene3D" id="3.80.10.10">
    <property type="entry name" value="Ribonuclease Inhibitor"/>
    <property type="match status" value="1"/>
</dbReference>
<dbReference type="AlphaFoldDB" id="A0AAU9JLF7"/>
<keyword evidence="2" id="KW-0963">Cytoplasm</keyword>
<name>A0AAU9JLF7_9CILI</name>
<protein>
    <submittedName>
        <fullName evidence="4">Uncharacterized protein</fullName>
    </submittedName>
</protein>
<evidence type="ECO:0000313" key="4">
    <source>
        <dbReference type="EMBL" id="CAG9328079.1"/>
    </source>
</evidence>
<dbReference type="SUPFAM" id="SSF52047">
    <property type="entry name" value="RNI-like"/>
    <property type="match status" value="1"/>
</dbReference>
<comment type="caution">
    <text evidence="4">The sequence shown here is derived from an EMBL/GenBank/DDBJ whole genome shotgun (WGS) entry which is preliminary data.</text>
</comment>
<evidence type="ECO:0000256" key="3">
    <source>
        <dbReference type="ARBA" id="ARBA00023212"/>
    </source>
</evidence>
<comment type="subcellular location">
    <subcellularLocation>
        <location evidence="1">Cytoplasm</location>
        <location evidence="1">Cytoskeleton</location>
    </subcellularLocation>
</comment>
<evidence type="ECO:0000256" key="1">
    <source>
        <dbReference type="ARBA" id="ARBA00004245"/>
    </source>
</evidence>
<dbReference type="InterPro" id="IPR001611">
    <property type="entry name" value="Leu-rich_rpt"/>
</dbReference>
<dbReference type="Proteomes" id="UP001162131">
    <property type="component" value="Unassembled WGS sequence"/>
</dbReference>
<dbReference type="GO" id="GO:0005856">
    <property type="term" value="C:cytoskeleton"/>
    <property type="evidence" value="ECO:0007669"/>
    <property type="project" value="UniProtKB-SubCell"/>
</dbReference>
<dbReference type="InterPro" id="IPR032675">
    <property type="entry name" value="LRR_dom_sf"/>
</dbReference>
<evidence type="ECO:0000313" key="5">
    <source>
        <dbReference type="Proteomes" id="UP001162131"/>
    </source>
</evidence>
<dbReference type="PANTHER" id="PTHR24107">
    <property type="entry name" value="YNEIN REGULATORY COMPLEX SUBUNIT 5"/>
    <property type="match status" value="1"/>
</dbReference>
<gene>
    <name evidence="4" type="ORF">BSTOLATCC_MIC45537</name>
</gene>
<sequence length="432" mass="48651">MLVPNSAFIILISFINRFIYKMVHHSFDIELGKEKIVLSDVSSYKLLLSNLKPHTTSIQGKLLLWFKNSKSQHTLLTEKNFQDLPASNSCITLTAAAGFFPTPYQMIYLTNYFDQYKSTIKGKIREVFRKLIKLRYLDLNKLEVNESLISAQDMTHLANALPVMQFLQDLELRGGKIELDAAINFFPKIQALSHLKSLEISEIKLEISAVKVLGQGIQELKELKEFGLIQTKIEATGMKSLAAPLSQLENLTKLNLRANELGGEGSKYLAMSLVCLKNIKILNVSQNNIGAEGIGYLAKVLGKLNLAEFYAKSNKFGIEGGKIMKNVLLNNKSLEELDVSFNKLEDNGARELLSGAYFSNVKKITISHNETSQAIERIINIGIIRNKWEVSGVKLEFCQKCRSYCIDSKICAWLRFSPLLLARLSSKSYRLV</sequence>
<reference evidence="4" key="1">
    <citation type="submission" date="2021-09" db="EMBL/GenBank/DDBJ databases">
        <authorList>
            <consortium name="AG Swart"/>
            <person name="Singh M."/>
            <person name="Singh A."/>
            <person name="Seah K."/>
            <person name="Emmerich C."/>
        </authorList>
    </citation>
    <scope>NUCLEOTIDE SEQUENCE</scope>
    <source>
        <strain evidence="4">ATCC30299</strain>
    </source>
</reference>
<evidence type="ECO:0000256" key="2">
    <source>
        <dbReference type="ARBA" id="ARBA00022490"/>
    </source>
</evidence>